<name>A0A8J5MMH2_HOMAM</name>
<evidence type="ECO:0000313" key="2">
    <source>
        <dbReference type="EMBL" id="KAG7156938.1"/>
    </source>
</evidence>
<dbReference type="Proteomes" id="UP000747542">
    <property type="component" value="Unassembled WGS sequence"/>
</dbReference>
<dbReference type="InterPro" id="IPR027417">
    <property type="entry name" value="P-loop_NTPase"/>
</dbReference>
<reference evidence="2" key="1">
    <citation type="journal article" date="2021" name="Sci. Adv.">
        <title>The American lobster genome reveals insights on longevity, neural, and immune adaptations.</title>
        <authorList>
            <person name="Polinski J.M."/>
            <person name="Zimin A.V."/>
            <person name="Clark K.F."/>
            <person name="Kohn A.B."/>
            <person name="Sadowski N."/>
            <person name="Timp W."/>
            <person name="Ptitsyn A."/>
            <person name="Khanna P."/>
            <person name="Romanova D.Y."/>
            <person name="Williams P."/>
            <person name="Greenwood S.J."/>
            <person name="Moroz L.L."/>
            <person name="Walt D.R."/>
            <person name="Bodnar A.G."/>
        </authorList>
    </citation>
    <scope>NUCLEOTIDE SEQUENCE</scope>
    <source>
        <strain evidence="2">GMGI-L3</strain>
    </source>
</reference>
<accession>A0A8J5MMH2</accession>
<dbReference type="InterPro" id="IPR052807">
    <property type="entry name" value="Mito_transl_resp_regulator"/>
</dbReference>
<keyword evidence="3" id="KW-1185">Reference proteome</keyword>
<dbReference type="AlphaFoldDB" id="A0A8J5MMH2"/>
<dbReference type="CDD" id="cd01855">
    <property type="entry name" value="YqeH"/>
    <property type="match status" value="1"/>
</dbReference>
<feature type="domain" description="NOA1/YqeH-like C-terminal" evidence="1">
    <location>
        <begin position="536"/>
        <end position="636"/>
    </location>
</feature>
<proteinExistence type="predicted"/>
<evidence type="ECO:0000313" key="3">
    <source>
        <dbReference type="Proteomes" id="UP000747542"/>
    </source>
</evidence>
<sequence length="666" mass="74688">MAYVLTKTCTTFNIQTLNIFNQWFMVAASRTPLSHKCRILCRVQEPSNLRYIHLKRTLNAATISQKDIKEGDIDQGTLPDIVQYITDKHIIYSSHIADRSVKLDYRSKQKIEMKFKANQDLKRKLESVPLIIEKMLSVNKQISDEIEMAAENIPTKNIAVSYPYSHVEKVDLKETIVESKTNMKESLSTDIGLTVREDIACRLQAYEDGVLKELTSAENNLPPDYIHSSVNDDTMHNLDPELPSLKKQYGTNDPAVPASNVPCGGCGAQLHCQDSALPELFEGLDRGELRSVLCQRCYFLKYYKMALNVRVSPEVYPEMLKPIKDQKALVMVVVDLLDMPCSIWPKLMDIIGTRRPVVVVGNKVDLLPADGKNHLHRVKKSLVAAVEKTDLGRANIRHIALVSAHTGFGIESLITKIQHSWGTKGHIGRTLESGKEPEEKVDPFSTNMKTLPKEQRKILGINTSDPKYSLGRWCYDTPGTVQPDQLINLLTHEELLKVLPHKLISPRTYCLQSGQSLFIGGLARLDLLYSPKSVRFTVFRSQHLPITIVKTVDASAFYRNYLGSELLGVPVGNKERLQNWPPLCPQNIKTFSVDKRSSCADVVLSSAGWVAVTGLGSHAIELRGWAPDGRGIYLRDPSLLPLASNLKGLRIGKSPAYRPHKIFVPR</sequence>
<dbReference type="PANTHER" id="PTHR46406">
    <property type="entry name" value="NITRIC OXIDE-ASSOCIATED PROTEIN 1"/>
    <property type="match status" value="1"/>
</dbReference>
<evidence type="ECO:0000259" key="1">
    <source>
        <dbReference type="Pfam" id="PF21516"/>
    </source>
</evidence>
<organism evidence="2 3">
    <name type="scientific">Homarus americanus</name>
    <name type="common">American lobster</name>
    <dbReference type="NCBI Taxonomy" id="6706"/>
    <lineage>
        <taxon>Eukaryota</taxon>
        <taxon>Metazoa</taxon>
        <taxon>Ecdysozoa</taxon>
        <taxon>Arthropoda</taxon>
        <taxon>Crustacea</taxon>
        <taxon>Multicrustacea</taxon>
        <taxon>Malacostraca</taxon>
        <taxon>Eumalacostraca</taxon>
        <taxon>Eucarida</taxon>
        <taxon>Decapoda</taxon>
        <taxon>Pleocyemata</taxon>
        <taxon>Astacidea</taxon>
        <taxon>Nephropoidea</taxon>
        <taxon>Nephropidae</taxon>
        <taxon>Homarus</taxon>
    </lineage>
</organism>
<dbReference type="InterPro" id="IPR048422">
    <property type="entry name" value="NOA1/YqeH-like_C"/>
</dbReference>
<dbReference type="Pfam" id="PF21516">
    <property type="entry name" value="YqeH-like_C"/>
    <property type="match status" value="1"/>
</dbReference>
<comment type="caution">
    <text evidence="2">The sequence shown here is derived from an EMBL/GenBank/DDBJ whole genome shotgun (WGS) entry which is preliminary data.</text>
</comment>
<protein>
    <submittedName>
        <fullName evidence="2">Nitric oxide-associated protein 1-like</fullName>
    </submittedName>
</protein>
<dbReference type="SUPFAM" id="SSF52540">
    <property type="entry name" value="P-loop containing nucleoside triphosphate hydrolases"/>
    <property type="match status" value="1"/>
</dbReference>
<dbReference type="Gene3D" id="3.40.50.300">
    <property type="entry name" value="P-loop containing nucleotide triphosphate hydrolases"/>
    <property type="match status" value="1"/>
</dbReference>
<dbReference type="PANTHER" id="PTHR46406:SF1">
    <property type="entry name" value="NITRIC OXIDE-ASSOCIATED PROTEIN 1"/>
    <property type="match status" value="1"/>
</dbReference>
<gene>
    <name evidence="2" type="primary">Noa1-L</name>
    <name evidence="2" type="ORF">Hamer_G015868</name>
</gene>
<dbReference type="EMBL" id="JAHLQT010038275">
    <property type="protein sequence ID" value="KAG7156938.1"/>
    <property type="molecule type" value="Genomic_DNA"/>
</dbReference>